<dbReference type="Proteomes" id="UP000266841">
    <property type="component" value="Unassembled WGS sequence"/>
</dbReference>
<name>K0TEB4_THAOC</name>
<evidence type="ECO:0000313" key="1">
    <source>
        <dbReference type="EMBL" id="EJK75489.1"/>
    </source>
</evidence>
<evidence type="ECO:0000313" key="2">
    <source>
        <dbReference type="Proteomes" id="UP000266841"/>
    </source>
</evidence>
<accession>K0TEB4</accession>
<dbReference type="AlphaFoldDB" id="K0TEB4"/>
<sequence>MSSKHQQQHRGWVQAASFASTAEKMFMPQQERELLEESNKRKQDELDRVLDYCGERVVPRTDINYNKPLLFKVKGGAEIPLPRAKLDKCTVLDVDFLRIVRPSRPTKGVACKSSTNNCPVFILAPHHLTIECLGVDDVYASSKIVSALEAVIGVTKVSTVRSCEVITDGRYTGNFGVVVPRGERGTRHFSYHKKKLGDELYDDRRTSV</sequence>
<protein>
    <submittedName>
        <fullName evidence="1">Uncharacterized protein</fullName>
    </submittedName>
</protein>
<keyword evidence="2" id="KW-1185">Reference proteome</keyword>
<dbReference type="EMBL" id="AGNL01002907">
    <property type="protein sequence ID" value="EJK75489.1"/>
    <property type="molecule type" value="Genomic_DNA"/>
</dbReference>
<gene>
    <name evidence="1" type="ORF">THAOC_02784</name>
</gene>
<proteinExistence type="predicted"/>
<comment type="caution">
    <text evidence="1">The sequence shown here is derived from an EMBL/GenBank/DDBJ whole genome shotgun (WGS) entry which is preliminary data.</text>
</comment>
<organism evidence="1 2">
    <name type="scientific">Thalassiosira oceanica</name>
    <name type="common">Marine diatom</name>
    <dbReference type="NCBI Taxonomy" id="159749"/>
    <lineage>
        <taxon>Eukaryota</taxon>
        <taxon>Sar</taxon>
        <taxon>Stramenopiles</taxon>
        <taxon>Ochrophyta</taxon>
        <taxon>Bacillariophyta</taxon>
        <taxon>Coscinodiscophyceae</taxon>
        <taxon>Thalassiosirophycidae</taxon>
        <taxon>Thalassiosirales</taxon>
        <taxon>Thalassiosiraceae</taxon>
        <taxon>Thalassiosira</taxon>
    </lineage>
</organism>
<reference evidence="1 2" key="1">
    <citation type="journal article" date="2012" name="Genome Biol.">
        <title>Genome and low-iron response of an oceanic diatom adapted to chronic iron limitation.</title>
        <authorList>
            <person name="Lommer M."/>
            <person name="Specht M."/>
            <person name="Roy A.S."/>
            <person name="Kraemer L."/>
            <person name="Andreson R."/>
            <person name="Gutowska M.A."/>
            <person name="Wolf J."/>
            <person name="Bergner S.V."/>
            <person name="Schilhabel M.B."/>
            <person name="Klostermeier U.C."/>
            <person name="Beiko R.G."/>
            <person name="Rosenstiel P."/>
            <person name="Hippler M."/>
            <person name="Laroche J."/>
        </authorList>
    </citation>
    <scope>NUCLEOTIDE SEQUENCE [LARGE SCALE GENOMIC DNA]</scope>
    <source>
        <strain evidence="1 2">CCMP1005</strain>
    </source>
</reference>